<name>A0A015UN99_BACFG</name>
<dbReference type="AlphaFoldDB" id="A0A015UN99"/>
<dbReference type="EMBL" id="JGCY01000244">
    <property type="protein sequence ID" value="EXY75338.1"/>
    <property type="molecule type" value="Genomic_DNA"/>
</dbReference>
<dbReference type="InterPro" id="IPR045921">
    <property type="entry name" value="DUF6340"/>
</dbReference>
<evidence type="ECO:0000313" key="2">
    <source>
        <dbReference type="EMBL" id="EXY75338.1"/>
    </source>
</evidence>
<gene>
    <name evidence="2" type="ORF">M124_0910</name>
</gene>
<dbReference type="Pfam" id="PF19867">
    <property type="entry name" value="DUF6340"/>
    <property type="match status" value="1"/>
</dbReference>
<dbReference type="Proteomes" id="UP000020529">
    <property type="component" value="Unassembled WGS sequence"/>
</dbReference>
<organism evidence="2 3">
    <name type="scientific">Bacteroides fragilis str. 3988T(B)14</name>
    <dbReference type="NCBI Taxonomy" id="1339315"/>
    <lineage>
        <taxon>Bacteria</taxon>
        <taxon>Pseudomonadati</taxon>
        <taxon>Bacteroidota</taxon>
        <taxon>Bacteroidia</taxon>
        <taxon>Bacteroidales</taxon>
        <taxon>Bacteroidaceae</taxon>
        <taxon>Bacteroides</taxon>
    </lineage>
</organism>
<dbReference type="InterPro" id="IPR011990">
    <property type="entry name" value="TPR-like_helical_dom_sf"/>
</dbReference>
<keyword evidence="1" id="KW-0732">Signal</keyword>
<sequence length="366" mass="42190">MTKYPYILFVLLLASFSSCQTVEQLSIDYMLPAEISFPNELKRVAVVNNVSDTPDNTLPPKDNTIKNKNELSRAVAYHEGQPALTTEALAKAIAEQNYFNEVVICDSALRARDFTPRESTLSQEEVQTLAQFLDVDCIISLENLQMKSTRVLSYIPEWNTYYGTLDTKVYPTLKIYLPGRKSPMVTINTHDSIFWEEYGNTEGFVRSRLPDERQMIREASEFAGSVPVNRILPYWKTANRYYFINGSVAMRDAAVYVKENEWEKASKLWEQAFKAAKNDKKKMRAAFNLALYYEMKDSVEEAHKWAVTAQELARKIDKIDTLKRNDIDLSEIPNYYLTSLYVNELKERSNGLGKLKGQMSRFNEDF</sequence>
<comment type="caution">
    <text evidence="2">The sequence shown here is derived from an EMBL/GenBank/DDBJ whole genome shotgun (WGS) entry which is preliminary data.</text>
</comment>
<reference evidence="2 3" key="1">
    <citation type="submission" date="2014-02" db="EMBL/GenBank/DDBJ databases">
        <authorList>
            <person name="Sears C."/>
            <person name="Carroll K."/>
            <person name="Sack B.R."/>
            <person name="Qadri F."/>
            <person name="Myers L.L."/>
            <person name="Chung G.-T."/>
            <person name="Escheverria P."/>
            <person name="Fraser C.M."/>
            <person name="Sadzewicz L."/>
            <person name="Shefchek K.A."/>
            <person name="Tallon L."/>
            <person name="Das S.P."/>
            <person name="Daugherty S."/>
            <person name="Mongodin E.F."/>
        </authorList>
    </citation>
    <scope>NUCLEOTIDE SEQUENCE [LARGE SCALE GENOMIC DNA]</scope>
    <source>
        <strain evidence="3">3988T(B)14</strain>
    </source>
</reference>
<accession>A0A015UN99</accession>
<dbReference type="RefSeq" id="WP_005785441.1">
    <property type="nucleotide sequence ID" value="NZ_JGCY01000244.1"/>
</dbReference>
<evidence type="ECO:0000313" key="3">
    <source>
        <dbReference type="Proteomes" id="UP000020529"/>
    </source>
</evidence>
<proteinExistence type="predicted"/>
<dbReference type="SMR" id="A0A015UN99"/>
<dbReference type="SUPFAM" id="SSF48452">
    <property type="entry name" value="TPR-like"/>
    <property type="match status" value="1"/>
</dbReference>
<dbReference type="PROSITE" id="PS51257">
    <property type="entry name" value="PROKAR_LIPOPROTEIN"/>
    <property type="match status" value="1"/>
</dbReference>
<feature type="chain" id="PRO_5001480020" description="Tetratricopeptide repeat protein" evidence="1">
    <location>
        <begin position="20"/>
        <end position="366"/>
    </location>
</feature>
<dbReference type="PATRIC" id="fig|1339315.3.peg.1704"/>
<evidence type="ECO:0000256" key="1">
    <source>
        <dbReference type="SAM" id="SignalP"/>
    </source>
</evidence>
<evidence type="ECO:0008006" key="4">
    <source>
        <dbReference type="Google" id="ProtNLM"/>
    </source>
</evidence>
<feature type="signal peptide" evidence="1">
    <location>
        <begin position="1"/>
        <end position="19"/>
    </location>
</feature>
<protein>
    <recommendedName>
        <fullName evidence="4">Tetratricopeptide repeat protein</fullName>
    </recommendedName>
</protein>